<evidence type="ECO:0000313" key="2">
    <source>
        <dbReference type="EMBL" id="RNI22614.1"/>
    </source>
</evidence>
<dbReference type="Proteomes" id="UP000272117">
    <property type="component" value="Unassembled WGS sequence"/>
</dbReference>
<dbReference type="CDD" id="cd05403">
    <property type="entry name" value="NT_KNTase_like"/>
    <property type="match status" value="1"/>
</dbReference>
<evidence type="ECO:0000313" key="3">
    <source>
        <dbReference type="Proteomes" id="UP000272117"/>
    </source>
</evidence>
<organism evidence="2 3">
    <name type="scientific">Rufibacter latericius</name>
    <dbReference type="NCBI Taxonomy" id="2487040"/>
    <lineage>
        <taxon>Bacteria</taxon>
        <taxon>Pseudomonadati</taxon>
        <taxon>Bacteroidota</taxon>
        <taxon>Cytophagia</taxon>
        <taxon>Cytophagales</taxon>
        <taxon>Hymenobacteraceae</taxon>
        <taxon>Rufibacter</taxon>
    </lineage>
</organism>
<comment type="caution">
    <text evidence="2">The sequence shown here is derived from an EMBL/GenBank/DDBJ whole genome shotgun (WGS) entry which is preliminary data.</text>
</comment>
<sequence>MLQNLEKISPLSTEVLQFLTTLAGNEKVDKIIVFGSRALGDFEKYSDLDLAVDAAGIEKFEWLKLKEYVTYDLRDVIKVSLVHYSTNPIKLKERINQTGTIIYVKQSQTRRQLRKLKKGS</sequence>
<keyword evidence="2" id="KW-0808">Transferase</keyword>
<protein>
    <submittedName>
        <fullName evidence="2">Nucleotidyltransferase domain-containing protein</fullName>
    </submittedName>
</protein>
<dbReference type="OrthoDB" id="9803106at2"/>
<gene>
    <name evidence="2" type="ORF">EFB08_21195</name>
</gene>
<dbReference type="InterPro" id="IPR041633">
    <property type="entry name" value="Polbeta"/>
</dbReference>
<dbReference type="PANTHER" id="PTHR43852:SF3">
    <property type="entry name" value="NUCLEOTIDYLTRANSFERASE"/>
    <property type="match status" value="1"/>
</dbReference>
<dbReference type="EMBL" id="RJJD01000021">
    <property type="protein sequence ID" value="RNI22614.1"/>
    <property type="molecule type" value="Genomic_DNA"/>
</dbReference>
<dbReference type="RefSeq" id="WP_123128971.1">
    <property type="nucleotide sequence ID" value="NZ_RJJD01000021.1"/>
</dbReference>
<feature type="domain" description="Polymerase beta nucleotidyltransferase" evidence="1">
    <location>
        <begin position="21"/>
        <end position="107"/>
    </location>
</feature>
<proteinExistence type="predicted"/>
<dbReference type="PANTHER" id="PTHR43852">
    <property type="entry name" value="NUCLEOTIDYLTRANSFERASE"/>
    <property type="match status" value="1"/>
</dbReference>
<dbReference type="SUPFAM" id="SSF81301">
    <property type="entry name" value="Nucleotidyltransferase"/>
    <property type="match status" value="1"/>
</dbReference>
<dbReference type="Pfam" id="PF18765">
    <property type="entry name" value="Polbeta"/>
    <property type="match status" value="1"/>
</dbReference>
<reference evidence="2 3" key="1">
    <citation type="submission" date="2018-11" db="EMBL/GenBank/DDBJ databases">
        <title>Rufibacter latericius sp. nov., isolated from water in Baiyang Lake.</title>
        <authorList>
            <person name="Yang Y."/>
        </authorList>
    </citation>
    <scope>NUCLEOTIDE SEQUENCE [LARGE SCALE GENOMIC DNA]</scope>
    <source>
        <strain evidence="2 3">R-22-1c-1</strain>
    </source>
</reference>
<evidence type="ECO:0000259" key="1">
    <source>
        <dbReference type="Pfam" id="PF18765"/>
    </source>
</evidence>
<dbReference type="AlphaFoldDB" id="A0A3M9MAP8"/>
<accession>A0A3M9MAP8</accession>
<dbReference type="InterPro" id="IPR052930">
    <property type="entry name" value="TA_antitoxin_MntA"/>
</dbReference>
<dbReference type="InterPro" id="IPR043519">
    <property type="entry name" value="NT_sf"/>
</dbReference>
<dbReference type="GO" id="GO:0016740">
    <property type="term" value="F:transferase activity"/>
    <property type="evidence" value="ECO:0007669"/>
    <property type="project" value="UniProtKB-KW"/>
</dbReference>
<dbReference type="Gene3D" id="3.30.460.10">
    <property type="entry name" value="Beta Polymerase, domain 2"/>
    <property type="match status" value="1"/>
</dbReference>
<keyword evidence="3" id="KW-1185">Reference proteome</keyword>
<name>A0A3M9MAP8_9BACT</name>